<keyword evidence="2" id="KW-1185">Reference proteome</keyword>
<dbReference type="Proteomes" id="UP000268014">
    <property type="component" value="Unassembled WGS sequence"/>
</dbReference>
<gene>
    <name evidence="1" type="ORF">HPLM_LOCUS21376</name>
</gene>
<dbReference type="WBParaSite" id="HPLM_0002138701-mRNA-1">
    <property type="protein sequence ID" value="HPLM_0002138701-mRNA-1"/>
    <property type="gene ID" value="HPLM_0002138701"/>
</dbReference>
<name>A0A0N4XAJ2_HAEPC</name>
<reference evidence="1 2" key="2">
    <citation type="submission" date="2018-11" db="EMBL/GenBank/DDBJ databases">
        <authorList>
            <consortium name="Pathogen Informatics"/>
        </authorList>
    </citation>
    <scope>NUCLEOTIDE SEQUENCE [LARGE SCALE GENOMIC DNA]</scope>
    <source>
        <strain evidence="1 2">MHpl1</strain>
    </source>
</reference>
<proteinExistence type="predicted"/>
<accession>A0A0N4XAJ2</accession>
<evidence type="ECO:0000313" key="1">
    <source>
        <dbReference type="EMBL" id="VDO89539.1"/>
    </source>
</evidence>
<organism evidence="3">
    <name type="scientific">Haemonchus placei</name>
    <name type="common">Barber's pole worm</name>
    <dbReference type="NCBI Taxonomy" id="6290"/>
    <lineage>
        <taxon>Eukaryota</taxon>
        <taxon>Metazoa</taxon>
        <taxon>Ecdysozoa</taxon>
        <taxon>Nematoda</taxon>
        <taxon>Chromadorea</taxon>
        <taxon>Rhabditida</taxon>
        <taxon>Rhabditina</taxon>
        <taxon>Rhabditomorpha</taxon>
        <taxon>Strongyloidea</taxon>
        <taxon>Trichostrongylidae</taxon>
        <taxon>Haemonchus</taxon>
    </lineage>
</organism>
<dbReference type="AlphaFoldDB" id="A0A0N4XAJ2"/>
<dbReference type="EMBL" id="UZAF01023330">
    <property type="protein sequence ID" value="VDO89539.1"/>
    <property type="molecule type" value="Genomic_DNA"/>
</dbReference>
<evidence type="ECO:0000313" key="3">
    <source>
        <dbReference type="WBParaSite" id="HPLM_0002138701-mRNA-1"/>
    </source>
</evidence>
<sequence length="37" mass="4180">MAALVRWSIITLGLLFFYPGRSYIGFVDRFCATSHLG</sequence>
<reference evidence="3" key="1">
    <citation type="submission" date="2017-02" db="UniProtKB">
        <authorList>
            <consortium name="WormBaseParasite"/>
        </authorList>
    </citation>
    <scope>IDENTIFICATION</scope>
</reference>
<protein>
    <submittedName>
        <fullName evidence="3">DoxX family protein</fullName>
    </submittedName>
</protein>
<evidence type="ECO:0000313" key="2">
    <source>
        <dbReference type="Proteomes" id="UP000268014"/>
    </source>
</evidence>